<feature type="transmembrane region" description="Helical" evidence="5">
    <location>
        <begin position="59"/>
        <end position="76"/>
    </location>
</feature>
<feature type="transmembrane region" description="Helical" evidence="5">
    <location>
        <begin position="12"/>
        <end position="28"/>
    </location>
</feature>
<evidence type="ECO:0000256" key="3">
    <source>
        <dbReference type="ARBA" id="ARBA00022989"/>
    </source>
</evidence>
<evidence type="ECO:0000256" key="4">
    <source>
        <dbReference type="ARBA" id="ARBA00023136"/>
    </source>
</evidence>
<sequence>MGVLTKYWPGQHGQVVLVILTAVVLWGLGHQYLAWDVAVVAGLTVFCIGSWATGAIPDYWAALVFMLLAVLTQVAPTEAVFAGFRSSTFWLLFSGMVIGAALNYTGLGKRLASLLARCMGQSYGSVLAATLGFGIALCFVMPSSMGRMVLLMPLVLALADHLGYEPGSNGHTGMSLAALVAVFFPGFTILPANVPNMILSGMSETLYGAELAYLDYLVLHLPVLGLLKALAALLLILWWFPADSPRQRADSMVTEPLSRQGRHMAVVMVVCLALWMSDGWHHIAPGWIGLGVALYCLFPGVGLVGKDTLNQKVQYGALFFVAAIIGLGAVMAEVGVGQLVMDAIADHVPLNSDQPVANVALLALVSSLVGMVTNLPGIPLILTPISQELASTSGLALATVLMTQVLAFSSVLLPYQAPPLLAAVQMGYVSLAALSRLCLALFAITVVILLPLDLVWWYLLGRL</sequence>
<feature type="transmembrane region" description="Helical" evidence="5">
    <location>
        <begin position="283"/>
        <end position="305"/>
    </location>
</feature>
<feature type="transmembrane region" description="Helical" evidence="5">
    <location>
        <begin position="317"/>
        <end position="340"/>
    </location>
</feature>
<comment type="caution">
    <text evidence="6">The sequence shown here is derived from an EMBL/GenBank/DDBJ whole genome shotgun (WGS) entry which is preliminary data.</text>
</comment>
<evidence type="ECO:0000256" key="2">
    <source>
        <dbReference type="ARBA" id="ARBA00022692"/>
    </source>
</evidence>
<feature type="transmembrane region" description="Helical" evidence="5">
    <location>
        <begin position="360"/>
        <end position="382"/>
    </location>
</feature>
<evidence type="ECO:0000256" key="1">
    <source>
        <dbReference type="ARBA" id="ARBA00004141"/>
    </source>
</evidence>
<feature type="transmembrane region" description="Helical" evidence="5">
    <location>
        <begin position="82"/>
        <end position="102"/>
    </location>
</feature>
<dbReference type="Pfam" id="PF00939">
    <property type="entry name" value="Na_sulph_symp"/>
    <property type="match status" value="1"/>
</dbReference>
<protein>
    <submittedName>
        <fullName evidence="6">SLC13 family permease</fullName>
    </submittedName>
</protein>
<feature type="transmembrane region" description="Helical" evidence="5">
    <location>
        <begin position="34"/>
        <end position="52"/>
    </location>
</feature>
<evidence type="ECO:0000313" key="6">
    <source>
        <dbReference type="EMBL" id="MDV2077710.1"/>
    </source>
</evidence>
<organism evidence="6 7">
    <name type="scientific">Marinobacter xestospongiae</name>
    <dbReference type="NCBI Taxonomy" id="994319"/>
    <lineage>
        <taxon>Bacteria</taxon>
        <taxon>Pseudomonadati</taxon>
        <taxon>Pseudomonadota</taxon>
        <taxon>Gammaproteobacteria</taxon>
        <taxon>Pseudomonadales</taxon>
        <taxon>Marinobacteraceae</taxon>
        <taxon>Marinobacter</taxon>
    </lineage>
</organism>
<evidence type="ECO:0000256" key="5">
    <source>
        <dbReference type="SAM" id="Phobius"/>
    </source>
</evidence>
<keyword evidence="3 5" id="KW-1133">Transmembrane helix</keyword>
<keyword evidence="2 5" id="KW-0812">Transmembrane</keyword>
<accession>A0ABU3VTW2</accession>
<dbReference type="EMBL" id="JAWIIJ010000002">
    <property type="protein sequence ID" value="MDV2077710.1"/>
    <property type="molecule type" value="Genomic_DNA"/>
</dbReference>
<keyword evidence="4 5" id="KW-0472">Membrane</keyword>
<feature type="transmembrane region" description="Helical" evidence="5">
    <location>
        <begin position="261"/>
        <end position="277"/>
    </location>
</feature>
<reference evidence="6 7" key="1">
    <citation type="submission" date="2023-10" db="EMBL/GenBank/DDBJ databases">
        <title>Characteristics and mechanism of a salt-tolerant marine origin heterotrophic nitrifying- aerobic denitrifying bacteria Marinobacter xestospongiae HN1.</title>
        <authorList>
            <person name="Qi R."/>
        </authorList>
    </citation>
    <scope>NUCLEOTIDE SEQUENCE [LARGE SCALE GENOMIC DNA]</scope>
    <source>
        <strain evidence="6 7">HN1</strain>
    </source>
</reference>
<feature type="transmembrane region" description="Helical" evidence="5">
    <location>
        <begin position="394"/>
        <end position="413"/>
    </location>
</feature>
<keyword evidence="7" id="KW-1185">Reference proteome</keyword>
<dbReference type="InterPro" id="IPR001898">
    <property type="entry name" value="SLC13A/DASS"/>
</dbReference>
<feature type="transmembrane region" description="Helical" evidence="5">
    <location>
        <begin position="433"/>
        <end position="459"/>
    </location>
</feature>
<proteinExistence type="predicted"/>
<dbReference type="PANTHER" id="PTHR10283:SF92">
    <property type="entry name" value="LOW-AFFINITY PHOSPHATE TRANSPORTER PHO91"/>
    <property type="match status" value="1"/>
</dbReference>
<dbReference type="Proteomes" id="UP001269819">
    <property type="component" value="Unassembled WGS sequence"/>
</dbReference>
<name>A0ABU3VTW2_9GAMM</name>
<dbReference type="RefSeq" id="WP_316972597.1">
    <property type="nucleotide sequence ID" value="NZ_JAWIIJ010000002.1"/>
</dbReference>
<gene>
    <name evidence="6" type="ORF">RYS15_03415</name>
</gene>
<feature type="transmembrane region" description="Helical" evidence="5">
    <location>
        <begin position="219"/>
        <end position="240"/>
    </location>
</feature>
<feature type="transmembrane region" description="Helical" evidence="5">
    <location>
        <begin position="176"/>
        <end position="199"/>
    </location>
</feature>
<comment type="subcellular location">
    <subcellularLocation>
        <location evidence="1">Membrane</location>
        <topology evidence="1">Multi-pass membrane protein</topology>
    </subcellularLocation>
</comment>
<feature type="transmembrane region" description="Helical" evidence="5">
    <location>
        <begin position="123"/>
        <end position="142"/>
    </location>
</feature>
<dbReference type="PANTHER" id="PTHR10283">
    <property type="entry name" value="SOLUTE CARRIER FAMILY 13 MEMBER"/>
    <property type="match status" value="1"/>
</dbReference>
<evidence type="ECO:0000313" key="7">
    <source>
        <dbReference type="Proteomes" id="UP001269819"/>
    </source>
</evidence>